<dbReference type="WBParaSite" id="nRc.2.0.1.t42638-RA">
    <property type="protein sequence ID" value="nRc.2.0.1.t42638-RA"/>
    <property type="gene ID" value="nRc.2.0.1.g42638"/>
</dbReference>
<dbReference type="InterPro" id="IPR053341">
    <property type="entry name" value="Oxidative_stress_globin-like"/>
</dbReference>
<evidence type="ECO:0000313" key="1">
    <source>
        <dbReference type="Proteomes" id="UP000887565"/>
    </source>
</evidence>
<dbReference type="AlphaFoldDB" id="A0A915KVY2"/>
<protein>
    <submittedName>
        <fullName evidence="2">Globin family profile domain-containing protein</fullName>
    </submittedName>
</protein>
<dbReference type="PANTHER" id="PTHR47768">
    <property type="entry name" value="GLOBIN RELATED-RELATED"/>
    <property type="match status" value="1"/>
</dbReference>
<dbReference type="InterPro" id="IPR009050">
    <property type="entry name" value="Globin-like_sf"/>
</dbReference>
<keyword evidence="1" id="KW-1185">Reference proteome</keyword>
<dbReference type="PANTHER" id="PTHR47768:SF1">
    <property type="entry name" value="GLOBIN FAMILY PROFILE DOMAIN-CONTAINING PROTEIN"/>
    <property type="match status" value="1"/>
</dbReference>
<organism evidence="1 2">
    <name type="scientific">Romanomermis culicivorax</name>
    <name type="common">Nematode worm</name>
    <dbReference type="NCBI Taxonomy" id="13658"/>
    <lineage>
        <taxon>Eukaryota</taxon>
        <taxon>Metazoa</taxon>
        <taxon>Ecdysozoa</taxon>
        <taxon>Nematoda</taxon>
        <taxon>Enoplea</taxon>
        <taxon>Dorylaimia</taxon>
        <taxon>Mermithida</taxon>
        <taxon>Mermithoidea</taxon>
        <taxon>Mermithidae</taxon>
        <taxon>Romanomermis</taxon>
    </lineage>
</organism>
<dbReference type="GO" id="GO:0020037">
    <property type="term" value="F:heme binding"/>
    <property type="evidence" value="ECO:0007669"/>
    <property type="project" value="InterPro"/>
</dbReference>
<proteinExistence type="predicted"/>
<dbReference type="GO" id="GO:0019825">
    <property type="term" value="F:oxygen binding"/>
    <property type="evidence" value="ECO:0007669"/>
    <property type="project" value="InterPro"/>
</dbReference>
<evidence type="ECO:0000313" key="2">
    <source>
        <dbReference type="WBParaSite" id="nRc.2.0.1.t42638-RA"/>
    </source>
</evidence>
<dbReference type="InterPro" id="IPR012292">
    <property type="entry name" value="Globin/Proto"/>
</dbReference>
<name>A0A915KVY2_ROMCU</name>
<dbReference type="Proteomes" id="UP000887565">
    <property type="component" value="Unplaced"/>
</dbReference>
<dbReference type="CDD" id="cd01040">
    <property type="entry name" value="Mb-like"/>
    <property type="match status" value="1"/>
</dbReference>
<sequence length="127" mass="14395">MLILELKFRKTATSGREKLLINNAMIHKLTKEQSTIIVSMWKKNDFEFLYDIGSQIYNRIFLLSPRTKQLFPYVVQAEARGENACNTAGFRTQVLRFVQALSTVIVSMQSTDLSELTQDAGTGAWSA</sequence>
<accession>A0A915KVY2</accession>
<dbReference type="SUPFAM" id="SSF46458">
    <property type="entry name" value="Globin-like"/>
    <property type="match status" value="1"/>
</dbReference>
<dbReference type="Gene3D" id="1.10.490.10">
    <property type="entry name" value="Globins"/>
    <property type="match status" value="1"/>
</dbReference>
<dbReference type="InterPro" id="IPR044399">
    <property type="entry name" value="Mb-like_M"/>
</dbReference>
<reference evidence="2" key="1">
    <citation type="submission" date="2022-11" db="UniProtKB">
        <authorList>
            <consortium name="WormBaseParasite"/>
        </authorList>
    </citation>
    <scope>IDENTIFICATION</scope>
</reference>